<reference evidence="1 2" key="1">
    <citation type="journal article" date="1995" name="Virology">
        <title>Analysis of 45 kb of DNA located at the left end of the chlorella virus PBCV-1 genome.</title>
        <authorList>
            <person name="Lu Z."/>
            <person name="Li Y."/>
            <person name="Zhang Y."/>
            <person name="Kutish G.F."/>
            <person name="Rock D.L."/>
            <person name="Van Etten J.L."/>
        </authorList>
    </citation>
    <scope>NUCLEOTIDE SEQUENCE [LARGE SCALE GENOMIC DNA]</scope>
</reference>
<reference evidence="1 2" key="2">
    <citation type="journal article" date="1995" name="Virology">
        <title>Analysis of 43 kb of the Chlorella virus PBCV-1 330-kb genome: map positions 45 to 88.</title>
        <authorList>
            <person name="Li Y."/>
            <person name="Lu Z."/>
            <person name="Burbank D.E."/>
            <person name="Kutish G.F."/>
            <person name="Rock D.L."/>
            <person name="Van Etten J.L."/>
        </authorList>
    </citation>
    <scope>NUCLEOTIDE SEQUENCE [LARGE SCALE GENOMIC DNA]</scope>
</reference>
<reference evidence="1 2" key="7">
    <citation type="journal article" date="2000" name="Virology">
        <title>Characterization of a beta-1,3-glucanase encoded by chlorella virus PBCV-1.</title>
        <authorList>
            <person name="Sun L."/>
            <person name="Gurnon J.R."/>
            <person name="Adams B.J."/>
            <person name="Graves M.V."/>
            <person name="Van Etten J.L."/>
        </authorList>
    </citation>
    <scope>NUCLEOTIDE SEQUENCE [LARGE SCALE GENOMIC DNA]</scope>
</reference>
<gene>
    <name evidence="1" type="primary">a582bL</name>
</gene>
<keyword evidence="2" id="KW-1185">Reference proteome</keyword>
<proteinExistence type="predicted"/>
<reference evidence="1 2" key="5">
    <citation type="journal article" date="1997" name="Virology">
        <title>Analysis of 74 kb of DNA located at the right end of the 330-kb chlorella virus PBCV-1 genome.</title>
        <authorList>
            <person name="Li Y."/>
            <person name="Lu Z."/>
            <person name="Sun L."/>
            <person name="Ropp S."/>
            <person name="Kutish G.F."/>
            <person name="Rock D.L."/>
            <person name="Van Etten J.L."/>
        </authorList>
    </citation>
    <scope>NUCLEOTIDE SEQUENCE [LARGE SCALE GENOMIC DNA]</scope>
</reference>
<sequence>MPCRYNDCRSLFHISVSVVFERSSSSLFNFTASRSNSVARSSVRLLIRILSR</sequence>
<reference evidence="1 2" key="3">
    <citation type="journal article" date="1996" name="Virology">
        <title>Analysis of 94 kb of the chlorella virus PBCV-1 330-kb genome: map positions 88 to 182.</title>
        <authorList>
            <person name="Lu Z."/>
            <person name="Li Y."/>
            <person name="Que Q."/>
            <person name="Kutish G.F."/>
            <person name="Rock D.L."/>
            <person name="Van Etten J.L."/>
        </authorList>
    </citation>
    <scope>NUCLEOTIDE SEQUENCE [LARGE SCALE GENOMIC DNA]</scope>
</reference>
<reference evidence="1 2" key="4">
    <citation type="journal article" date="1996" name="Virology">
        <title>Analysis of 76 kb of the chlorella virus PBCV-1 330-kb genome: map positions 182 to 258.</title>
        <authorList>
            <person name="Kutish G.F."/>
            <person name="Li Y."/>
            <person name="Lu Z."/>
            <person name="Furuta M."/>
            <person name="Rock D.L."/>
            <person name="Van Etten J.L."/>
        </authorList>
    </citation>
    <scope>NUCLEOTIDE SEQUENCE [LARGE SCALE GENOMIC DNA]</scope>
</reference>
<protein>
    <submittedName>
        <fullName evidence="1">Uncharacterized protein</fullName>
    </submittedName>
</protein>
<dbReference type="Proteomes" id="UP000000862">
    <property type="component" value="Segment"/>
</dbReference>
<name>F8TU63_PBCV1</name>
<evidence type="ECO:0000313" key="2">
    <source>
        <dbReference type="Proteomes" id="UP000000862"/>
    </source>
</evidence>
<dbReference type="RefSeq" id="YP_004678979.1">
    <property type="nucleotide sequence ID" value="NC_000852.5"/>
</dbReference>
<reference evidence="1 2" key="8">
    <citation type="journal article" date="2010" name="J. Virol.">
        <title>Microarray analysis of Paramecium bursaria chlorella virus 1 transcription.</title>
        <authorList>
            <person name="Yanai-Balser G.M."/>
            <person name="Duncan G.A."/>
            <person name="Eudy J.D."/>
            <person name="Wang D."/>
            <person name="Li X."/>
            <person name="Agarkova I.V."/>
            <person name="Dunigan D.D."/>
            <person name="Van Etten J.L."/>
        </authorList>
    </citation>
    <scope>NUCLEOTIDE SEQUENCE [LARGE SCALE GENOMIC DNA]</scope>
</reference>
<accession>F8TU63</accession>
<organism evidence="1 2">
    <name type="scientific">Paramecium bursaria Chlorella virus 1</name>
    <name type="common">PBCV-1</name>
    <dbReference type="NCBI Taxonomy" id="10506"/>
    <lineage>
        <taxon>Viruses</taxon>
        <taxon>Varidnaviria</taxon>
        <taxon>Bamfordvirae</taxon>
        <taxon>Nucleocytoviricota</taxon>
        <taxon>Megaviricetes</taxon>
        <taxon>Algavirales</taxon>
        <taxon>Phycodnaviridae</taxon>
        <taxon>Chlorovirus</taxon>
        <taxon>Chlorovirus vanettense</taxon>
    </lineage>
</organism>
<organismHost>
    <name type="scientific">Chlorella</name>
    <dbReference type="NCBI Taxonomy" id="3071"/>
</organismHost>
<evidence type="ECO:0000313" key="1">
    <source>
        <dbReference type="EMBL" id="AEI70124.1"/>
    </source>
</evidence>
<dbReference type="GeneID" id="10971144"/>
<dbReference type="KEGG" id="vg:10971144"/>
<dbReference type="EMBL" id="JF411744">
    <property type="protein sequence ID" value="AEI70124.1"/>
    <property type="molecule type" value="Genomic_DNA"/>
</dbReference>
<reference evidence="1 2" key="6">
    <citation type="journal article" date="1999" name="Virology">
        <title>Chlorella virus PBCV-1 encodes a functional homospermidine synthase.</title>
        <authorList>
            <person name="Kaiser A."/>
            <person name="Vollmert M."/>
            <person name="Tholl D."/>
            <person name="Graves M.V."/>
            <person name="Gurnon J.R."/>
            <person name="Xing W."/>
            <person name="Lisec A.D."/>
            <person name="Nickerson K.W."/>
            <person name="Van Etten J.L."/>
        </authorList>
    </citation>
    <scope>NUCLEOTIDE SEQUENCE [LARGE SCALE GENOMIC DNA]</scope>
</reference>